<dbReference type="PRINTS" id="PR01210">
    <property type="entry name" value="GGTRANSPTASE"/>
</dbReference>
<dbReference type="Gene3D" id="3.60.20.40">
    <property type="match status" value="1"/>
</dbReference>
<dbReference type="AlphaFoldDB" id="A0A6S7CLZ9"/>
<dbReference type="PANTHER" id="PTHR43199:SF1">
    <property type="entry name" value="GLUTATHIONE HYDROLASE PROENZYME"/>
    <property type="match status" value="1"/>
</dbReference>
<dbReference type="EMBL" id="CADIKW010000002">
    <property type="protein sequence ID" value="CAB3843096.1"/>
    <property type="molecule type" value="Genomic_DNA"/>
</dbReference>
<accession>A0A6S7CLZ9</accession>
<organism evidence="6 7">
    <name type="scientific">Achromobacter dolens</name>
    <dbReference type="NCBI Taxonomy" id="1287738"/>
    <lineage>
        <taxon>Bacteria</taxon>
        <taxon>Pseudomonadati</taxon>
        <taxon>Pseudomonadota</taxon>
        <taxon>Betaproteobacteria</taxon>
        <taxon>Burkholderiales</taxon>
        <taxon>Alcaligenaceae</taxon>
        <taxon>Achromobacter</taxon>
    </lineage>
</organism>
<evidence type="ECO:0000256" key="1">
    <source>
        <dbReference type="ARBA" id="ARBA00009381"/>
    </source>
</evidence>
<evidence type="ECO:0000256" key="4">
    <source>
        <dbReference type="ARBA" id="ARBA00023145"/>
    </source>
</evidence>
<comment type="similarity">
    <text evidence="1">Belongs to the gamma-glutamyltransferase family.</text>
</comment>
<feature type="signal peptide" evidence="5">
    <location>
        <begin position="1"/>
        <end position="25"/>
    </location>
</feature>
<dbReference type="InterPro" id="IPR043138">
    <property type="entry name" value="GGT_lsub"/>
</dbReference>
<dbReference type="GO" id="GO:0016740">
    <property type="term" value="F:transferase activity"/>
    <property type="evidence" value="ECO:0007669"/>
    <property type="project" value="UniProtKB-KW"/>
</dbReference>
<evidence type="ECO:0000256" key="3">
    <source>
        <dbReference type="ARBA" id="ARBA00022801"/>
    </source>
</evidence>
<dbReference type="InterPro" id="IPR043137">
    <property type="entry name" value="GGT_ssub_C"/>
</dbReference>
<keyword evidence="5" id="KW-0732">Signal</keyword>
<dbReference type="EC" id="3.4.19.13" evidence="6"/>
<dbReference type="RefSeq" id="WP_240806445.1">
    <property type="nucleotide sequence ID" value="NZ_CADIKW010000002.1"/>
</dbReference>
<keyword evidence="4" id="KW-0865">Zymogen</keyword>
<feature type="chain" id="PRO_5028819294" evidence="5">
    <location>
        <begin position="26"/>
        <end position="563"/>
    </location>
</feature>
<sequence length="563" mass="58190">MPTLARSPARFLAALALCAAASAQAQTNTQTQPLAGMVAAANPLAAAAGLDALKRGGSVVDAAIAVQMVLTVVEPQSSGLGGGSLMLVWDQGSATLSALDGLAAAPARVTASLRTDVNGDTLPLKDVARYGRPVGVPGTVRVMALAHQRYGKLPWASLFQAGIRSAEDGFPMSPYLHDSLRRLPQLAENPAIRKIFYDAQGQVLPVGATVRNPLLADALRKVAADPDAINHGALTADVLAAVGAGKYPSLMQAQDLAAYRPAERTPICGPFLSWKVCTFPPPSFGGVSVLQQLGMLAARRIDTLAPGSAAADHLLIDSARIARADRLAYIGDPDQVKAPVRQLIAPDYTRERAALLSARAVTHPRPGVFAGVPAPAGAEAPGTTETSQVAIVDAQGNALSMTTTINLNFGSWLMPHGFFLNNALTNFSSAHGKGAPNAMAPNKRPVTSMAPTMVFDRDGKLALVTGSAGGGYIVDYIAQAVVGTLAWGLRPADALALPHVAGNTGRSQIEKGRVPEQTAARLAAQGHKIEQVEMKSGAAAIRVTPQGLDGAADPRRDGAALGH</sequence>
<dbReference type="GeneID" id="94355103"/>
<dbReference type="SUPFAM" id="SSF56235">
    <property type="entry name" value="N-terminal nucleophile aminohydrolases (Ntn hydrolases)"/>
    <property type="match status" value="1"/>
</dbReference>
<reference evidence="6 7" key="1">
    <citation type="submission" date="2020-04" db="EMBL/GenBank/DDBJ databases">
        <authorList>
            <person name="De Canck E."/>
        </authorList>
    </citation>
    <scope>NUCLEOTIDE SEQUENCE [LARGE SCALE GENOMIC DNA]</scope>
    <source>
        <strain evidence="6 7">LMG 26841</strain>
    </source>
</reference>
<evidence type="ECO:0000313" key="6">
    <source>
        <dbReference type="EMBL" id="CAB3843096.1"/>
    </source>
</evidence>
<dbReference type="Pfam" id="PF01019">
    <property type="entry name" value="G_glu_transpept"/>
    <property type="match status" value="1"/>
</dbReference>
<dbReference type="InterPro" id="IPR051792">
    <property type="entry name" value="GGT_bact"/>
</dbReference>
<dbReference type="Proteomes" id="UP000494272">
    <property type="component" value="Unassembled WGS sequence"/>
</dbReference>
<proteinExistence type="inferred from homology"/>
<evidence type="ECO:0000256" key="5">
    <source>
        <dbReference type="SAM" id="SignalP"/>
    </source>
</evidence>
<dbReference type="Gene3D" id="1.10.246.130">
    <property type="match status" value="1"/>
</dbReference>
<evidence type="ECO:0000313" key="7">
    <source>
        <dbReference type="Proteomes" id="UP000494272"/>
    </source>
</evidence>
<evidence type="ECO:0000256" key="2">
    <source>
        <dbReference type="ARBA" id="ARBA00022679"/>
    </source>
</evidence>
<dbReference type="GO" id="GO:0036374">
    <property type="term" value="F:glutathione hydrolase activity"/>
    <property type="evidence" value="ECO:0007669"/>
    <property type="project" value="UniProtKB-EC"/>
</dbReference>
<gene>
    <name evidence="6" type="primary">ggt_1</name>
    <name evidence="6" type="ORF">LMG26841_01554</name>
</gene>
<keyword evidence="2" id="KW-0808">Transferase</keyword>
<keyword evidence="3 6" id="KW-0378">Hydrolase</keyword>
<dbReference type="PANTHER" id="PTHR43199">
    <property type="entry name" value="GLUTATHIONE HYDROLASE"/>
    <property type="match status" value="1"/>
</dbReference>
<protein>
    <submittedName>
        <fullName evidence="6">Glutathione hydrolase proenzyme</fullName>
        <ecNumber evidence="6">3.4.19.13</ecNumber>
    </submittedName>
</protein>
<name>A0A6S7CLZ9_9BURK</name>
<keyword evidence="7" id="KW-1185">Reference proteome</keyword>
<dbReference type="InterPro" id="IPR029055">
    <property type="entry name" value="Ntn_hydrolases_N"/>
</dbReference>